<evidence type="ECO:0000256" key="1">
    <source>
        <dbReference type="SAM" id="SignalP"/>
    </source>
</evidence>
<feature type="domain" description="Endoribonuclease L-PSP/chorismate mutase-like" evidence="2">
    <location>
        <begin position="31"/>
        <end position="158"/>
    </location>
</feature>
<dbReference type="AlphaFoldDB" id="A0AA52EEH8"/>
<evidence type="ECO:0000259" key="2">
    <source>
        <dbReference type="Pfam" id="PF14588"/>
    </source>
</evidence>
<dbReference type="InterPro" id="IPR013813">
    <property type="entry name" value="Endoribo_LPSP/chorism_mut-like"/>
</dbReference>
<dbReference type="InterPro" id="IPR035959">
    <property type="entry name" value="RutC-like_sf"/>
</dbReference>
<accession>A0AA52EEH8</accession>
<proteinExistence type="predicted"/>
<dbReference type="CDD" id="cd02199">
    <property type="entry name" value="YjgF_YER057c_UK114_like_1"/>
    <property type="match status" value="1"/>
</dbReference>
<dbReference type="SUPFAM" id="SSF55298">
    <property type="entry name" value="YjgF-like"/>
    <property type="match status" value="1"/>
</dbReference>
<dbReference type="KEGG" id="tmk:QGN29_06415"/>
<feature type="chain" id="PRO_5041299478" evidence="1">
    <location>
        <begin position="20"/>
        <end position="179"/>
    </location>
</feature>
<gene>
    <name evidence="3" type="ORF">QGN29_06415</name>
</gene>
<evidence type="ECO:0000313" key="4">
    <source>
        <dbReference type="Proteomes" id="UP001268683"/>
    </source>
</evidence>
<reference evidence="3" key="1">
    <citation type="submission" date="2023-04" db="EMBL/GenBank/DDBJ databases">
        <title>Complete genome sequence of Temperatibacter marinus.</title>
        <authorList>
            <person name="Rong J.-C."/>
            <person name="Yi M.-L."/>
            <person name="Zhao Q."/>
        </authorList>
    </citation>
    <scope>NUCLEOTIDE SEQUENCE</scope>
    <source>
        <strain evidence="3">NBRC 110045</strain>
    </source>
</reference>
<protein>
    <submittedName>
        <fullName evidence="3">RidA family protein</fullName>
    </submittedName>
</protein>
<dbReference type="PANTHER" id="PTHR43760:SF1">
    <property type="entry name" value="ENDORIBONUCLEASE L-PSP_CHORISMATE MUTASE-LIKE DOMAIN-CONTAINING PROTEIN"/>
    <property type="match status" value="1"/>
</dbReference>
<evidence type="ECO:0000313" key="3">
    <source>
        <dbReference type="EMBL" id="WND04007.1"/>
    </source>
</evidence>
<keyword evidence="4" id="KW-1185">Reference proteome</keyword>
<feature type="signal peptide" evidence="1">
    <location>
        <begin position="1"/>
        <end position="19"/>
    </location>
</feature>
<dbReference type="Pfam" id="PF14588">
    <property type="entry name" value="YjgF_endoribonc"/>
    <property type="match status" value="1"/>
</dbReference>
<dbReference type="EMBL" id="CP123872">
    <property type="protein sequence ID" value="WND04007.1"/>
    <property type="molecule type" value="Genomic_DNA"/>
</dbReference>
<organism evidence="3 4">
    <name type="scientific">Temperatibacter marinus</name>
    <dbReference type="NCBI Taxonomy" id="1456591"/>
    <lineage>
        <taxon>Bacteria</taxon>
        <taxon>Pseudomonadati</taxon>
        <taxon>Pseudomonadota</taxon>
        <taxon>Alphaproteobacteria</taxon>
        <taxon>Kordiimonadales</taxon>
        <taxon>Temperatibacteraceae</taxon>
        <taxon>Temperatibacter</taxon>
    </lineage>
</organism>
<name>A0AA52EEH8_9PROT</name>
<dbReference type="PANTHER" id="PTHR43760">
    <property type="entry name" value="ENDORIBONUCLEASE-RELATED"/>
    <property type="match status" value="1"/>
</dbReference>
<dbReference type="Gene3D" id="3.30.1330.40">
    <property type="entry name" value="RutC-like"/>
    <property type="match status" value="1"/>
</dbReference>
<dbReference type="Proteomes" id="UP001268683">
    <property type="component" value="Chromosome"/>
</dbReference>
<keyword evidence="1" id="KW-0732">Signal</keyword>
<dbReference type="RefSeq" id="WP_310799871.1">
    <property type="nucleotide sequence ID" value="NZ_CP123872.1"/>
</dbReference>
<sequence length="179" mass="19032">MKFVIVIIFLTISSVTAQSAESKKIESLSPEERIEQAGFILPKASTPVANYVTWRRSGSTLYLSGHVDCYKEKRLYGKVGADLTVEQGYDSAQRIGLCMLATIKTAVGELSQVNQVLKITGMVNSAPDFGGQPQVINGFSDLFVTAFGAAGKGARAAVGMGSLPAKLAVEISAIVELKE</sequence>